<proteinExistence type="predicted"/>
<dbReference type="InterPro" id="IPR010239">
    <property type="entry name" value="CHP02001"/>
</dbReference>
<dbReference type="RefSeq" id="WP_049724923.1">
    <property type="nucleotide sequence ID" value="NZ_CP012154.1"/>
</dbReference>
<dbReference type="AlphaFoldDB" id="A0A0K0XUB6"/>
<evidence type="ECO:0000313" key="2">
    <source>
        <dbReference type="Proteomes" id="UP000066624"/>
    </source>
</evidence>
<keyword evidence="2" id="KW-1185">Reference proteome</keyword>
<dbReference type="KEGG" id="wma:WM2015_897"/>
<evidence type="ECO:0000313" key="1">
    <source>
        <dbReference type="EMBL" id="AKS41278.1"/>
    </source>
</evidence>
<dbReference type="EMBL" id="CP012154">
    <property type="protein sequence ID" value="AKS41278.1"/>
    <property type="molecule type" value="Genomic_DNA"/>
</dbReference>
<dbReference type="Pfam" id="PF09694">
    <property type="entry name" value="Gcw_chp"/>
    <property type="match status" value="1"/>
</dbReference>
<reference evidence="1 2" key="1">
    <citation type="submission" date="2015-07" db="EMBL/GenBank/DDBJ databases">
        <authorList>
            <person name="Noorani M."/>
        </authorList>
    </citation>
    <scope>NUCLEOTIDE SEQUENCE [LARGE SCALE GENOMIC DNA]</scope>
    <source>
        <strain evidence="1 2">KCTC 42284</strain>
    </source>
</reference>
<accession>A0A0K0XUB6</accession>
<dbReference type="Proteomes" id="UP000066624">
    <property type="component" value="Chromosome"/>
</dbReference>
<dbReference type="NCBIfam" id="TIGR02001">
    <property type="entry name" value="gcw_chp"/>
    <property type="match status" value="1"/>
</dbReference>
<dbReference type="STRING" id="1579979.WM2015_897"/>
<sequence length="86" mass="9424">MRVLRSLVCGLLLSVMGAEARAEVDLTLGAYSDYVFRGVSQTDEGPTPQLSLDVYGETGWYAGIWASDVDFDESGDWELNPYLGDL</sequence>
<name>A0A0K0XUB6_9GAMM</name>
<gene>
    <name evidence="1" type="ORF">WM2015_897</name>
</gene>
<dbReference type="OrthoDB" id="9793561at2"/>
<organism evidence="1 2">
    <name type="scientific">Wenzhouxiangella marina</name>
    <dbReference type="NCBI Taxonomy" id="1579979"/>
    <lineage>
        <taxon>Bacteria</taxon>
        <taxon>Pseudomonadati</taxon>
        <taxon>Pseudomonadota</taxon>
        <taxon>Gammaproteobacteria</taxon>
        <taxon>Chromatiales</taxon>
        <taxon>Wenzhouxiangellaceae</taxon>
        <taxon>Wenzhouxiangella</taxon>
    </lineage>
</organism>
<protein>
    <submittedName>
        <fullName evidence="1">Membrane protein</fullName>
    </submittedName>
</protein>